<dbReference type="AlphaFoldDB" id="A0A1F6CBZ5"/>
<protein>
    <submittedName>
        <fullName evidence="1">Uncharacterized protein</fullName>
    </submittedName>
</protein>
<evidence type="ECO:0000313" key="2">
    <source>
        <dbReference type="Proteomes" id="UP000178606"/>
    </source>
</evidence>
<evidence type="ECO:0000313" key="1">
    <source>
        <dbReference type="EMBL" id="OGG46716.1"/>
    </source>
</evidence>
<dbReference type="Proteomes" id="UP000178606">
    <property type="component" value="Unassembled WGS sequence"/>
</dbReference>
<name>A0A1F6CBZ5_HANXR</name>
<reference evidence="1 2" key="1">
    <citation type="journal article" date="2016" name="Nat. Commun.">
        <title>Thousands of microbial genomes shed light on interconnected biogeochemical processes in an aquifer system.</title>
        <authorList>
            <person name="Anantharaman K."/>
            <person name="Brown C.T."/>
            <person name="Hug L.A."/>
            <person name="Sharon I."/>
            <person name="Castelle C.J."/>
            <person name="Probst A.J."/>
            <person name="Thomas B.C."/>
            <person name="Singh A."/>
            <person name="Wilkins M.J."/>
            <person name="Karaoz U."/>
            <person name="Brodie E.L."/>
            <person name="Williams K.H."/>
            <person name="Hubbard S.S."/>
            <person name="Banfield J.F."/>
        </authorList>
    </citation>
    <scope>NUCLEOTIDE SEQUENCE [LARGE SCALE GENOMIC DNA]</scope>
    <source>
        <strain evidence="2">RIFCSPLOWO2_12_FULL_64_10</strain>
    </source>
</reference>
<comment type="caution">
    <text evidence="1">The sequence shown here is derived from an EMBL/GenBank/DDBJ whole genome shotgun (WGS) entry which is preliminary data.</text>
</comment>
<dbReference type="EMBL" id="MFKF01000287">
    <property type="protein sequence ID" value="OGG46716.1"/>
    <property type="molecule type" value="Genomic_DNA"/>
</dbReference>
<accession>A0A1F6CBZ5</accession>
<proteinExistence type="predicted"/>
<organism evidence="1 2">
    <name type="scientific">Handelsmanbacteria sp. (strain RIFCSPLOWO2_12_FULL_64_10)</name>
    <dbReference type="NCBI Taxonomy" id="1817868"/>
    <lineage>
        <taxon>Bacteria</taxon>
        <taxon>Candidatus Handelsmaniibacteriota</taxon>
    </lineage>
</organism>
<sequence length="59" mass="6209">MRQIVISGGVALGVLGAVIGAGVGAIRTERWERAPLEPIRMGIAPQRHGGIRLAASFKF</sequence>
<gene>
    <name evidence="1" type="ORF">A3F84_20345</name>
</gene>